<reference evidence="1 2" key="1">
    <citation type="submission" date="2022-11" db="EMBL/GenBank/DDBJ databases">
        <title>Draft genome sequence of Saccharopolyspora sp. WRP15-2 isolated from rhizosphere soils of wild rice in Thailand.</title>
        <authorList>
            <person name="Duangmal K."/>
            <person name="Kammanee S."/>
            <person name="Muangham S."/>
        </authorList>
    </citation>
    <scope>NUCLEOTIDE SEQUENCE [LARGE SCALE GENOMIC DNA]</scope>
    <source>
        <strain evidence="1 2">WRP15-2</strain>
    </source>
</reference>
<dbReference type="PANTHER" id="PTHR43434">
    <property type="entry name" value="PHOSPHOGLYCOLATE PHOSPHATASE"/>
    <property type="match status" value="1"/>
</dbReference>
<dbReference type="SFLD" id="SFLDG01129">
    <property type="entry name" value="C1.5:_HAD__Beta-PGM__Phosphata"/>
    <property type="match status" value="1"/>
</dbReference>
<dbReference type="Pfam" id="PF12710">
    <property type="entry name" value="HAD"/>
    <property type="match status" value="1"/>
</dbReference>
<dbReference type="InterPro" id="IPR023198">
    <property type="entry name" value="PGP-like_dom2"/>
</dbReference>
<dbReference type="InterPro" id="IPR050155">
    <property type="entry name" value="HAD-like_hydrolase_sf"/>
</dbReference>
<dbReference type="EMBL" id="JAQGLA010000003">
    <property type="protein sequence ID" value="MDA3624338.1"/>
    <property type="molecule type" value="Genomic_DNA"/>
</dbReference>
<dbReference type="RefSeq" id="WP_270946908.1">
    <property type="nucleotide sequence ID" value="NZ_JAQGLA010000003.1"/>
</dbReference>
<organism evidence="1 2">
    <name type="scientific">Saccharopolyspora oryzae</name>
    <dbReference type="NCBI Taxonomy" id="2997343"/>
    <lineage>
        <taxon>Bacteria</taxon>
        <taxon>Bacillati</taxon>
        <taxon>Actinomycetota</taxon>
        <taxon>Actinomycetes</taxon>
        <taxon>Pseudonocardiales</taxon>
        <taxon>Pseudonocardiaceae</taxon>
        <taxon>Saccharopolyspora</taxon>
    </lineage>
</organism>
<dbReference type="Gene3D" id="1.10.150.240">
    <property type="entry name" value="Putative phosphatase, domain 2"/>
    <property type="match status" value="1"/>
</dbReference>
<dbReference type="SFLD" id="SFLDS00003">
    <property type="entry name" value="Haloacid_Dehalogenase"/>
    <property type="match status" value="1"/>
</dbReference>
<name>A0ABT4URJ5_9PSEU</name>
<keyword evidence="2" id="KW-1185">Reference proteome</keyword>
<evidence type="ECO:0000313" key="1">
    <source>
        <dbReference type="EMBL" id="MDA3624338.1"/>
    </source>
</evidence>
<accession>A0ABT4URJ5</accession>
<sequence>MTRLVLWDIDLTLVDARGFGPRWYRQALAAVTGRALENMPDTAGRTELAITTDVLENHGVPADETTIAAMFTALTSAVAETRDELAERGSARPGAAQVLKALSLEPGFEQTLVTGNLAEVAFHKLESFDLHHHVDFEIGGFGADSVHRHDLIADSVAKAADRRGAMISPDSVVVVGDTPHDVAGALSFGAIAVGVATGHSTETQLHAAGAHAVLPDLADTDAVLTALS</sequence>
<gene>
    <name evidence="1" type="ORF">OU415_02750</name>
</gene>
<dbReference type="InterPro" id="IPR023214">
    <property type="entry name" value="HAD_sf"/>
</dbReference>
<dbReference type="Gene3D" id="3.40.50.1000">
    <property type="entry name" value="HAD superfamily/HAD-like"/>
    <property type="match status" value="1"/>
</dbReference>
<comment type="caution">
    <text evidence="1">The sequence shown here is derived from an EMBL/GenBank/DDBJ whole genome shotgun (WGS) entry which is preliminary data.</text>
</comment>
<dbReference type="PANTHER" id="PTHR43434:SF1">
    <property type="entry name" value="PHOSPHOGLYCOLATE PHOSPHATASE"/>
    <property type="match status" value="1"/>
</dbReference>
<protein>
    <submittedName>
        <fullName evidence="1">Haloacid dehalogenase-like hydrolase</fullName>
    </submittedName>
</protein>
<evidence type="ECO:0000313" key="2">
    <source>
        <dbReference type="Proteomes" id="UP001210380"/>
    </source>
</evidence>
<dbReference type="SUPFAM" id="SSF56784">
    <property type="entry name" value="HAD-like"/>
    <property type="match status" value="1"/>
</dbReference>
<dbReference type="InterPro" id="IPR036412">
    <property type="entry name" value="HAD-like_sf"/>
</dbReference>
<proteinExistence type="predicted"/>
<dbReference type="Proteomes" id="UP001210380">
    <property type="component" value="Unassembled WGS sequence"/>
</dbReference>